<dbReference type="SUPFAM" id="SSF53474">
    <property type="entry name" value="alpha/beta-Hydrolases"/>
    <property type="match status" value="1"/>
</dbReference>
<gene>
    <name evidence="2" type="ORF">FEE96_20255</name>
</gene>
<dbReference type="GO" id="GO:0016787">
    <property type="term" value="F:hydrolase activity"/>
    <property type="evidence" value="ECO:0007669"/>
    <property type="project" value="UniProtKB-KW"/>
</dbReference>
<feature type="domain" description="AB hydrolase-1" evidence="1">
    <location>
        <begin position="15"/>
        <end position="253"/>
    </location>
</feature>
<dbReference type="Pfam" id="PF12697">
    <property type="entry name" value="Abhydrolase_6"/>
    <property type="match status" value="1"/>
</dbReference>
<dbReference type="Proteomes" id="UP000305041">
    <property type="component" value="Unassembled WGS sequence"/>
</dbReference>
<evidence type="ECO:0000313" key="2">
    <source>
        <dbReference type="EMBL" id="TLP56891.1"/>
    </source>
</evidence>
<evidence type="ECO:0000313" key="3">
    <source>
        <dbReference type="Proteomes" id="UP000305041"/>
    </source>
</evidence>
<evidence type="ECO:0000259" key="1">
    <source>
        <dbReference type="Pfam" id="PF12697"/>
    </source>
</evidence>
<proteinExistence type="predicted"/>
<dbReference type="InterPro" id="IPR050266">
    <property type="entry name" value="AB_hydrolase_sf"/>
</dbReference>
<dbReference type="EMBL" id="VAUA01000012">
    <property type="protein sequence ID" value="TLP56891.1"/>
    <property type="molecule type" value="Genomic_DNA"/>
</dbReference>
<organism evidence="2 3">
    <name type="scientific">Parasedimentitalea maritima</name>
    <dbReference type="NCBI Taxonomy" id="2578117"/>
    <lineage>
        <taxon>Bacteria</taxon>
        <taxon>Pseudomonadati</taxon>
        <taxon>Pseudomonadota</taxon>
        <taxon>Alphaproteobacteria</taxon>
        <taxon>Rhodobacterales</taxon>
        <taxon>Paracoccaceae</taxon>
        <taxon>Parasedimentitalea</taxon>
    </lineage>
</organism>
<sequence length="261" mass="28136">MQVREYTSGADGPLILLLHGSGWNGLQFSGLASSLLKYGRILVPDLRGHGAKPGRRGDVDYIGQLEDDLADLIDTERAPGQKVVLLGHSSGGGLAVRMAGGAHRNMLDGTILLAPFLKYNAPTTRRNSGGWARPLTRRIIGVSMLNAVGIELLNSVSVIEFNMPNAVLDGPLGDLATTQYSYRMNVSYSPRSDYLSDISSLPPFLVVAGEQDEAFVAQQYKPLMSAQTVKGRYHIVPETGHLDIVDSPQALAAIEDYLDGF</sequence>
<dbReference type="Gene3D" id="3.40.50.1820">
    <property type="entry name" value="alpha/beta hydrolase"/>
    <property type="match status" value="1"/>
</dbReference>
<dbReference type="PANTHER" id="PTHR43798:SF33">
    <property type="entry name" value="HYDROLASE, PUTATIVE (AFU_ORTHOLOGUE AFUA_2G14860)-RELATED"/>
    <property type="match status" value="1"/>
</dbReference>
<dbReference type="InterPro" id="IPR000073">
    <property type="entry name" value="AB_hydrolase_1"/>
</dbReference>
<dbReference type="PANTHER" id="PTHR43798">
    <property type="entry name" value="MONOACYLGLYCEROL LIPASE"/>
    <property type="match status" value="1"/>
</dbReference>
<name>A0ABY2UPX5_9RHOB</name>
<keyword evidence="2" id="KW-0378">Hydrolase</keyword>
<keyword evidence="3" id="KW-1185">Reference proteome</keyword>
<reference evidence="2 3" key="1">
    <citation type="submission" date="2019-05" db="EMBL/GenBank/DDBJ databases">
        <title>Draft genome sequence of Pelagicola sp. DSW4-44.</title>
        <authorList>
            <person name="Oh J."/>
        </authorList>
    </citation>
    <scope>NUCLEOTIDE SEQUENCE [LARGE SCALE GENOMIC DNA]</scope>
    <source>
        <strain evidence="2 3">DSW4-44</strain>
    </source>
</reference>
<accession>A0ABY2UPX5</accession>
<protein>
    <submittedName>
        <fullName evidence="2">Alpha/beta hydrolase</fullName>
    </submittedName>
</protein>
<dbReference type="InterPro" id="IPR029058">
    <property type="entry name" value="AB_hydrolase_fold"/>
</dbReference>
<comment type="caution">
    <text evidence="2">The sequence shown here is derived from an EMBL/GenBank/DDBJ whole genome shotgun (WGS) entry which is preliminary data.</text>
</comment>